<reference evidence="3" key="1">
    <citation type="submission" date="2017-09" db="EMBL/GenBank/DDBJ databases">
        <title>Depth-based differentiation of microbial function through sediment-hosted aquifers and enrichment of novel symbionts in the deep terrestrial subsurface.</title>
        <authorList>
            <person name="Probst A.J."/>
            <person name="Ladd B."/>
            <person name="Jarett J.K."/>
            <person name="Geller-Mcgrath D.E."/>
            <person name="Sieber C.M.K."/>
            <person name="Emerson J.B."/>
            <person name="Anantharaman K."/>
            <person name="Thomas B.C."/>
            <person name="Malmstrom R."/>
            <person name="Stieglmeier M."/>
            <person name="Klingl A."/>
            <person name="Woyke T."/>
            <person name="Ryan C.M."/>
            <person name="Banfield J.F."/>
        </authorList>
    </citation>
    <scope>NUCLEOTIDE SEQUENCE [LARGE SCALE GENOMIC DNA]</scope>
</reference>
<dbReference type="AlphaFoldDB" id="A0A2M6XUR9"/>
<gene>
    <name evidence="2" type="ORF">COT20_01270</name>
</gene>
<comment type="caution">
    <text evidence="2">The sequence shown here is derived from an EMBL/GenBank/DDBJ whole genome shotgun (WGS) entry which is preliminary data.</text>
</comment>
<evidence type="ECO:0000313" key="2">
    <source>
        <dbReference type="EMBL" id="PIU15813.1"/>
    </source>
</evidence>
<name>A0A2M6XUR9_9BACT</name>
<feature type="signal peptide" evidence="1">
    <location>
        <begin position="1"/>
        <end position="23"/>
    </location>
</feature>
<proteinExistence type="predicted"/>
<evidence type="ECO:0000256" key="1">
    <source>
        <dbReference type="SAM" id="SignalP"/>
    </source>
</evidence>
<evidence type="ECO:0008006" key="4">
    <source>
        <dbReference type="Google" id="ProtNLM"/>
    </source>
</evidence>
<protein>
    <recommendedName>
        <fullName evidence="4">BACON domain-containing protein</fullName>
    </recommendedName>
</protein>
<evidence type="ECO:0000313" key="3">
    <source>
        <dbReference type="Proteomes" id="UP000229784"/>
    </source>
</evidence>
<keyword evidence="1" id="KW-0732">Signal</keyword>
<dbReference type="EMBL" id="PEXQ01000031">
    <property type="protein sequence ID" value="PIU15813.1"/>
    <property type="molecule type" value="Genomic_DNA"/>
</dbReference>
<dbReference type="Proteomes" id="UP000229784">
    <property type="component" value="Unassembled WGS sequence"/>
</dbReference>
<feature type="chain" id="PRO_5014779367" description="BACON domain-containing protein" evidence="1">
    <location>
        <begin position="24"/>
        <end position="385"/>
    </location>
</feature>
<accession>A0A2M6XUR9</accession>
<sequence>MKKFFPFSLVLALSVLCASKSLAFYFSPFVLKLELKKGEIYKQTFIVGNSWSKSIKCAISVSGWELLRSGEVVCETVQKSYSAASWIKIKEVEFNLPSGGEKKIEAEITVPKYASAGDYFASVAVKASILEDIKQKGVTQSVETCFRSALQIHVFGFMPSVKAEVIEFKVIMPEEKEQDIKIFAALKNFSRVHLDARAQVEIRNSAGEIFDRFDLYGAGKNIRGDAFVYPEGIRDFWGSISRPLAEGEYVAEISFVYGSRFQTNKAAINFVVSRELGQKQKEFLTLIVEPELLEIEVSPKSFRTKTVKISNLDFEALEVQIVSQEDWLKVKPDVLKIQPGKTKNCRIEISIFEEVEREGRIFVQPERGKVKEIDVIVKVKEVEKR</sequence>
<organism evidence="2 3">
    <name type="scientific">bacterium (Candidatus Gribaldobacteria) CG08_land_8_20_14_0_20_39_15</name>
    <dbReference type="NCBI Taxonomy" id="2014273"/>
    <lineage>
        <taxon>Bacteria</taxon>
        <taxon>Candidatus Gribaldobacteria</taxon>
    </lineage>
</organism>